<comment type="caution">
    <text evidence="1">The sequence shown here is derived from an EMBL/GenBank/DDBJ whole genome shotgun (WGS) entry which is preliminary data.</text>
</comment>
<proteinExistence type="predicted"/>
<reference evidence="1" key="1">
    <citation type="submission" date="2023-04" db="EMBL/GenBank/DDBJ databases">
        <title>A chromosome-level genome assembly of the parasitoid wasp Eretmocerus hayati.</title>
        <authorList>
            <person name="Zhong Y."/>
            <person name="Liu S."/>
            <person name="Liu Y."/>
        </authorList>
    </citation>
    <scope>NUCLEOTIDE SEQUENCE</scope>
    <source>
        <strain evidence="1">ZJU_SS_LIU_2023</strain>
    </source>
</reference>
<evidence type="ECO:0000313" key="2">
    <source>
        <dbReference type="Proteomes" id="UP001239111"/>
    </source>
</evidence>
<sequence>MSVCNTCGDGFSEGQLIAACNICSGLHHATVECAGVSASEIKVLEFKRKTPMLIYRCASCKENENIHPSIAEHIDTLQKSIQDLSGAVSDIKKVSSEVEALRSRVQEIEDETAKISDMEEEIQIMKDKVAGDLQDVNDRLDKLERAANQPAQGDSLDAIVSEVQDRNSRLNNLIMYNIPENSNQDPSLDLQAVKNNLKKIKDFRLGNISVRRIGSGEGSDKPRPLLVVMNSRADVMKVLGNKRFLPKNVAVSTDKTKAQREKLNAVRAEMERINDAHGSRCKTIKYIGGTPTIVDYKEHPAQASTTTSNRAANNKLSNSGGASTSSGKRN</sequence>
<accession>A0ACC2P4U7</accession>
<name>A0ACC2P4U7_9HYME</name>
<protein>
    <submittedName>
        <fullName evidence="1">Uncharacterized protein</fullName>
    </submittedName>
</protein>
<organism evidence="1 2">
    <name type="scientific">Eretmocerus hayati</name>
    <dbReference type="NCBI Taxonomy" id="131215"/>
    <lineage>
        <taxon>Eukaryota</taxon>
        <taxon>Metazoa</taxon>
        <taxon>Ecdysozoa</taxon>
        <taxon>Arthropoda</taxon>
        <taxon>Hexapoda</taxon>
        <taxon>Insecta</taxon>
        <taxon>Pterygota</taxon>
        <taxon>Neoptera</taxon>
        <taxon>Endopterygota</taxon>
        <taxon>Hymenoptera</taxon>
        <taxon>Apocrita</taxon>
        <taxon>Proctotrupomorpha</taxon>
        <taxon>Chalcidoidea</taxon>
        <taxon>Aphelinidae</taxon>
        <taxon>Aphelininae</taxon>
        <taxon>Eretmocerus</taxon>
    </lineage>
</organism>
<keyword evidence="2" id="KW-1185">Reference proteome</keyword>
<gene>
    <name evidence="1" type="ORF">QAD02_013925</name>
</gene>
<dbReference type="Proteomes" id="UP001239111">
    <property type="component" value="Chromosome 2"/>
</dbReference>
<evidence type="ECO:0000313" key="1">
    <source>
        <dbReference type="EMBL" id="KAJ8678138.1"/>
    </source>
</evidence>
<dbReference type="EMBL" id="CM056742">
    <property type="protein sequence ID" value="KAJ8678138.1"/>
    <property type="molecule type" value="Genomic_DNA"/>
</dbReference>